<reference evidence="2 3" key="1">
    <citation type="journal article" date="2003" name="Proc. Natl. Acad. Sci. U.S.A.">
        <title>Complete genome sequence of the marine planctomycete Pirellula sp. strain 1.</title>
        <authorList>
            <person name="Gloeckner F.O."/>
            <person name="Kube M."/>
            <person name="Bauer M."/>
            <person name="Teeling H."/>
            <person name="Lombardot T."/>
            <person name="Ludwig W."/>
            <person name="Gade D."/>
            <person name="Beck A."/>
            <person name="Borzym K."/>
            <person name="Heitmann K."/>
            <person name="Rabus R."/>
            <person name="Schlesner H."/>
            <person name="Amann R."/>
            <person name="Reinhardt R."/>
        </authorList>
    </citation>
    <scope>NUCLEOTIDE SEQUENCE [LARGE SCALE GENOMIC DNA]</scope>
    <source>
        <strain evidence="3">DSM 10527 / NCIMB 13988 / SH1</strain>
    </source>
</reference>
<dbReference type="OrthoDB" id="300838at2"/>
<organism evidence="2 3">
    <name type="scientific">Rhodopirellula baltica (strain DSM 10527 / NCIMB 13988 / SH1)</name>
    <dbReference type="NCBI Taxonomy" id="243090"/>
    <lineage>
        <taxon>Bacteria</taxon>
        <taxon>Pseudomonadati</taxon>
        <taxon>Planctomycetota</taxon>
        <taxon>Planctomycetia</taxon>
        <taxon>Pirellulales</taxon>
        <taxon>Pirellulaceae</taxon>
        <taxon>Rhodopirellula</taxon>
    </lineage>
</organism>
<dbReference type="AlphaFoldDB" id="Q7UZE2"/>
<dbReference type="EnsemblBacteria" id="CAD71340">
    <property type="protein sequence ID" value="CAD71340"/>
    <property type="gene ID" value="RB19"/>
</dbReference>
<gene>
    <name evidence="2" type="ordered locus">RB19</name>
</gene>
<feature type="region of interest" description="Disordered" evidence="1">
    <location>
        <begin position="1"/>
        <end position="20"/>
    </location>
</feature>
<evidence type="ECO:0000256" key="1">
    <source>
        <dbReference type="SAM" id="MobiDB-lite"/>
    </source>
</evidence>
<dbReference type="InParanoid" id="Q7UZE2"/>
<dbReference type="PATRIC" id="fig|243090.15.peg.14"/>
<feature type="compositionally biased region" description="Basic and acidic residues" evidence="1">
    <location>
        <begin position="1"/>
        <end position="12"/>
    </location>
</feature>
<dbReference type="InterPro" id="IPR011480">
    <property type="entry name" value="DUF1589"/>
</dbReference>
<protein>
    <submittedName>
        <fullName evidence="2">Uncharacterized protein</fullName>
    </submittedName>
</protein>
<keyword evidence="3" id="KW-1185">Reference proteome</keyword>
<evidence type="ECO:0000313" key="2">
    <source>
        <dbReference type="EMBL" id="CAD71340.1"/>
    </source>
</evidence>
<dbReference type="RefSeq" id="WP_011117695.1">
    <property type="nucleotide sequence ID" value="NC_005027.1"/>
</dbReference>
<dbReference type="Proteomes" id="UP000001025">
    <property type="component" value="Chromosome"/>
</dbReference>
<dbReference type="EMBL" id="BX294133">
    <property type="protein sequence ID" value="CAD71340.1"/>
    <property type="molecule type" value="Genomic_DNA"/>
</dbReference>
<dbReference type="KEGG" id="rba:RB19"/>
<evidence type="ECO:0000313" key="3">
    <source>
        <dbReference type="Proteomes" id="UP000001025"/>
    </source>
</evidence>
<dbReference type="HOGENOM" id="CLU_2603638_0_0_0"/>
<dbReference type="Pfam" id="PF07628">
    <property type="entry name" value="DUF1589"/>
    <property type="match status" value="1"/>
</dbReference>
<name>Q7UZE2_RHOBA</name>
<proteinExistence type="predicted"/>
<accession>Q7UZE2</accession>
<sequence>MDFQVRRNEIPTRPRGTRLNFGEATNVGQVITWHPADALEQSEPSSRSRKTQRCSSIHPARYNLAYISVPTRRVSERHV</sequence>